<dbReference type="AlphaFoldDB" id="A0AAI8Y3H8"/>
<dbReference type="Gene3D" id="1.10.287.110">
    <property type="entry name" value="DnaJ domain"/>
    <property type="match status" value="1"/>
</dbReference>
<evidence type="ECO:0000256" key="2">
    <source>
        <dbReference type="ARBA" id="ARBA00022490"/>
    </source>
</evidence>
<keyword evidence="5" id="KW-1133">Transmembrane helix</keyword>
<dbReference type="SMART" id="SM00271">
    <property type="entry name" value="DnaJ"/>
    <property type="match status" value="1"/>
</dbReference>
<dbReference type="CDD" id="cd06257">
    <property type="entry name" value="DnaJ"/>
    <property type="match status" value="1"/>
</dbReference>
<reference evidence="7" key="1">
    <citation type="submission" date="2021-12" db="EMBL/GenBank/DDBJ databases">
        <authorList>
            <person name="King R."/>
        </authorList>
    </citation>
    <scope>NUCLEOTIDE SEQUENCE</scope>
</reference>
<keyword evidence="3" id="KW-0143">Chaperone</keyword>
<evidence type="ECO:0000256" key="1">
    <source>
        <dbReference type="ARBA" id="ARBA00004496"/>
    </source>
</evidence>
<evidence type="ECO:0000256" key="3">
    <source>
        <dbReference type="ARBA" id="ARBA00023186"/>
    </source>
</evidence>
<dbReference type="InterPro" id="IPR032003">
    <property type="entry name" value="RAC_head"/>
</dbReference>
<comment type="caution">
    <text evidence="7">The sequence shown here is derived from an EMBL/GenBank/DDBJ whole genome shotgun (WGS) entry which is preliminary data.</text>
</comment>
<evidence type="ECO:0000259" key="6">
    <source>
        <dbReference type="PROSITE" id="PS50076"/>
    </source>
</evidence>
<keyword evidence="8" id="KW-1185">Reference proteome</keyword>
<dbReference type="PRINTS" id="PR00625">
    <property type="entry name" value="JDOMAIN"/>
</dbReference>
<dbReference type="InterPro" id="IPR001623">
    <property type="entry name" value="DnaJ_domain"/>
</dbReference>
<dbReference type="PANTHER" id="PTHR43999">
    <property type="entry name" value="DNAJ HOMOLOG SUBFAMILY C MEMBER 2"/>
    <property type="match status" value="1"/>
</dbReference>
<dbReference type="InterPro" id="IPR044634">
    <property type="entry name" value="Zuotin/DnaJC2"/>
</dbReference>
<dbReference type="Gene3D" id="1.10.8.840">
    <property type="entry name" value="Ribosome-associated complex head domain"/>
    <property type="match status" value="1"/>
</dbReference>
<keyword evidence="5" id="KW-0812">Transmembrane</keyword>
<dbReference type="PANTHER" id="PTHR43999:SF1">
    <property type="entry name" value="DNAJ HOMOLOG SUBFAMILY C MEMBER 2"/>
    <property type="match status" value="1"/>
</dbReference>
<organism evidence="7 8">
    <name type="scientific">Bemisia tabaci</name>
    <name type="common">Sweetpotato whitefly</name>
    <name type="synonym">Aleurodes tabaci</name>
    <dbReference type="NCBI Taxonomy" id="7038"/>
    <lineage>
        <taxon>Eukaryota</taxon>
        <taxon>Metazoa</taxon>
        <taxon>Ecdysozoa</taxon>
        <taxon>Arthropoda</taxon>
        <taxon>Hexapoda</taxon>
        <taxon>Insecta</taxon>
        <taxon>Pterygota</taxon>
        <taxon>Neoptera</taxon>
        <taxon>Paraneoptera</taxon>
        <taxon>Hemiptera</taxon>
        <taxon>Sternorrhyncha</taxon>
        <taxon>Aleyrodoidea</taxon>
        <taxon>Aleyrodidae</taxon>
        <taxon>Aleyrodinae</taxon>
        <taxon>Bemisia</taxon>
    </lineage>
</organism>
<comment type="subcellular location">
    <subcellularLocation>
        <location evidence="1">Cytoplasm</location>
    </subcellularLocation>
</comment>
<keyword evidence="5" id="KW-0472">Membrane</keyword>
<dbReference type="SUPFAM" id="SSF46565">
    <property type="entry name" value="Chaperone J-domain"/>
    <property type="match status" value="1"/>
</dbReference>
<dbReference type="GO" id="GO:0006450">
    <property type="term" value="P:regulation of translational fidelity"/>
    <property type="evidence" value="ECO:0007669"/>
    <property type="project" value="InterPro"/>
</dbReference>
<keyword evidence="2" id="KW-0963">Cytoplasm</keyword>
<name>A0AAI8Y3H8_BEMTA</name>
<keyword evidence="4" id="KW-0175">Coiled coil</keyword>
<evidence type="ECO:0000256" key="5">
    <source>
        <dbReference type="SAM" id="Phobius"/>
    </source>
</evidence>
<dbReference type="PROSITE" id="PS50076">
    <property type="entry name" value="DNAJ_2"/>
    <property type="match status" value="1"/>
</dbReference>
<dbReference type="GO" id="GO:0051083">
    <property type="term" value="P:'de novo' cotranslational protein folding"/>
    <property type="evidence" value="ECO:0007669"/>
    <property type="project" value="InterPro"/>
</dbReference>
<dbReference type="InterPro" id="IPR054076">
    <property type="entry name" value="ZUO1-like_ZHD"/>
</dbReference>
<dbReference type="Pfam" id="PF16717">
    <property type="entry name" value="RAC_head"/>
    <property type="match status" value="1"/>
</dbReference>
<sequence>MALSESKFKFACENHTVECIGPFFFQHVSALNADAESKLKRLKKSIRGGSSEDIDCLEFEDDVSYLKSLDPLKWKEQDHYHVLGLKKLRYKASENDIKLAYRKMVLKHHPDKRVAAGETVNRDEDYFLCITKAYETLGDKKARKAYDSVDPTIDDKIPSDNANSRENFFKVFKPVFDRNAHWSEILPVPSLGGPTDSRSKVEKFYNFWFNFQSWREFSYYDEEEKDKGHDREERRWIDKQNKAMRAKYKKEEMSRIRNLVELAYKLDPRIAKFRIEEKEKKQAAKLAKQEAVRARIEGANRAAREAEEKMRKKKEEVEAAEREKLAAEKAEKEEMKKALKKQRQTVRKICKTNNYFIQTDKELVPHMSNIEKMCDMYSLDELKTLCNGLANRGREYLLEKIQEIDETLEAERHSHLTPKLNVVSKENYADPAITNGVTCKPPWSHGQVQLLIKAVNLFPAGTNHRCVILCNVLHALLFLTFFFFFFPLFLFCCKGIPE</sequence>
<feature type="coiled-coil region" evidence="4">
    <location>
        <begin position="289"/>
        <end position="345"/>
    </location>
</feature>
<evidence type="ECO:0000313" key="8">
    <source>
        <dbReference type="Proteomes" id="UP001152759"/>
    </source>
</evidence>
<dbReference type="EMBL" id="CAKKNF020000085">
    <property type="protein sequence ID" value="CAH0749369.1"/>
    <property type="molecule type" value="Genomic_DNA"/>
</dbReference>
<dbReference type="GO" id="GO:0043022">
    <property type="term" value="F:ribosome binding"/>
    <property type="evidence" value="ECO:0007669"/>
    <property type="project" value="InterPro"/>
</dbReference>
<dbReference type="Proteomes" id="UP001152759">
    <property type="component" value="Unassembled WGS sequence"/>
</dbReference>
<dbReference type="Pfam" id="PF00226">
    <property type="entry name" value="DnaJ"/>
    <property type="match status" value="1"/>
</dbReference>
<feature type="transmembrane region" description="Helical" evidence="5">
    <location>
        <begin position="472"/>
        <end position="493"/>
    </location>
</feature>
<proteinExistence type="predicted"/>
<evidence type="ECO:0000313" key="7">
    <source>
        <dbReference type="EMBL" id="CAH0749369.1"/>
    </source>
</evidence>
<feature type="domain" description="J" evidence="6">
    <location>
        <begin position="78"/>
        <end position="150"/>
    </location>
</feature>
<gene>
    <name evidence="7" type="ORF">BEMITA_LOCUS214</name>
</gene>
<dbReference type="InterPro" id="IPR036869">
    <property type="entry name" value="J_dom_sf"/>
</dbReference>
<evidence type="ECO:0000256" key="4">
    <source>
        <dbReference type="SAM" id="Coils"/>
    </source>
</evidence>
<accession>A0AAI8Y3H8</accession>
<dbReference type="Pfam" id="PF21884">
    <property type="entry name" value="ZUO1-like_ZHD"/>
    <property type="match status" value="1"/>
</dbReference>
<protein>
    <recommendedName>
        <fullName evidence="6">J domain-containing protein</fullName>
    </recommendedName>
</protein>
<dbReference type="GO" id="GO:0030544">
    <property type="term" value="F:Hsp70 protein binding"/>
    <property type="evidence" value="ECO:0007669"/>
    <property type="project" value="InterPro"/>
</dbReference>
<dbReference type="GO" id="GO:0005829">
    <property type="term" value="C:cytosol"/>
    <property type="evidence" value="ECO:0007669"/>
    <property type="project" value="TreeGrafter"/>
</dbReference>
<dbReference type="InterPro" id="IPR042569">
    <property type="entry name" value="RAC_head_sf"/>
</dbReference>